<dbReference type="InterPro" id="IPR036388">
    <property type="entry name" value="WH-like_DNA-bd_sf"/>
</dbReference>
<sequence length="65" mass="7361">MTDNIKDTSAKILAYLQGKEKVSSWELKLRLHLAGSMLYISLGSLLEQGKIEVEQHGLDYNIKLK</sequence>
<dbReference type="HOGENOM" id="CLU_2842866_0_0_0"/>
<protein>
    <submittedName>
        <fullName evidence="1">Uncharacterized protein</fullName>
    </submittedName>
</protein>
<dbReference type="InterPro" id="IPR036390">
    <property type="entry name" value="WH_DNA-bd_sf"/>
</dbReference>
<dbReference type="Proteomes" id="UP000001029">
    <property type="component" value="Chromosome"/>
</dbReference>
<dbReference type="RefSeq" id="WP_012414588.1">
    <property type="nucleotide sequence ID" value="NC_010644.1"/>
</dbReference>
<dbReference type="SUPFAM" id="SSF46785">
    <property type="entry name" value="Winged helix' DNA-binding domain"/>
    <property type="match status" value="1"/>
</dbReference>
<evidence type="ECO:0000313" key="1">
    <source>
        <dbReference type="EMBL" id="ACC97973.1"/>
    </source>
</evidence>
<name>B2KBF1_ELUMP</name>
<keyword evidence="2" id="KW-1185">Reference proteome</keyword>
<dbReference type="AlphaFoldDB" id="B2KBF1"/>
<dbReference type="STRING" id="445932.Emin_0416"/>
<evidence type="ECO:0000313" key="2">
    <source>
        <dbReference type="Proteomes" id="UP000001029"/>
    </source>
</evidence>
<dbReference type="EMBL" id="CP001055">
    <property type="protein sequence ID" value="ACC97973.1"/>
    <property type="molecule type" value="Genomic_DNA"/>
</dbReference>
<organism evidence="1 2">
    <name type="scientific">Elusimicrobium minutum (strain Pei191)</name>
    <dbReference type="NCBI Taxonomy" id="445932"/>
    <lineage>
        <taxon>Bacteria</taxon>
        <taxon>Pseudomonadati</taxon>
        <taxon>Elusimicrobiota</taxon>
        <taxon>Elusimicrobia</taxon>
        <taxon>Elusimicrobiales</taxon>
        <taxon>Elusimicrobiaceae</taxon>
        <taxon>Elusimicrobium</taxon>
    </lineage>
</organism>
<reference evidence="1 2" key="1">
    <citation type="journal article" date="2009" name="Appl. Environ. Microbiol.">
        <title>Genomic analysis of 'Elusimicrobium minutum,' the first cultivated representative of the phylum 'Elusimicrobia' (formerly termite group 1).</title>
        <authorList>
            <person name="Herlemann D.P.R."/>
            <person name="Geissinger O."/>
            <person name="Ikeda-Ohtsubo W."/>
            <person name="Kunin V."/>
            <person name="Sun H."/>
            <person name="Lapidus A."/>
            <person name="Hugenholtz P."/>
            <person name="Brune A."/>
        </authorList>
    </citation>
    <scope>NUCLEOTIDE SEQUENCE [LARGE SCALE GENOMIC DNA]</scope>
    <source>
        <strain evidence="1 2">Pei191</strain>
    </source>
</reference>
<dbReference type="Gene3D" id="1.10.10.10">
    <property type="entry name" value="Winged helix-like DNA-binding domain superfamily/Winged helix DNA-binding domain"/>
    <property type="match status" value="1"/>
</dbReference>
<dbReference type="KEGG" id="emi:Emin_0416"/>
<gene>
    <name evidence="1" type="ordered locus">Emin_0416</name>
</gene>
<accession>B2KBF1</accession>
<proteinExistence type="predicted"/>